<evidence type="ECO:0000256" key="1">
    <source>
        <dbReference type="SAM" id="MobiDB-lite"/>
    </source>
</evidence>
<dbReference type="EMBL" id="JARKIB010000109">
    <property type="protein sequence ID" value="KAJ7738981.1"/>
    <property type="molecule type" value="Genomic_DNA"/>
</dbReference>
<dbReference type="PANTHER" id="PTHR40460:SF1">
    <property type="entry name" value="CSBD-LIKE DOMAIN-CONTAINING PROTEIN"/>
    <property type="match status" value="1"/>
</dbReference>
<gene>
    <name evidence="2" type="ORF">B0H16DRAFT_1569418</name>
</gene>
<organism evidence="2 3">
    <name type="scientific">Mycena metata</name>
    <dbReference type="NCBI Taxonomy" id="1033252"/>
    <lineage>
        <taxon>Eukaryota</taxon>
        <taxon>Fungi</taxon>
        <taxon>Dikarya</taxon>
        <taxon>Basidiomycota</taxon>
        <taxon>Agaricomycotina</taxon>
        <taxon>Agaricomycetes</taxon>
        <taxon>Agaricomycetidae</taxon>
        <taxon>Agaricales</taxon>
        <taxon>Marasmiineae</taxon>
        <taxon>Mycenaceae</taxon>
        <taxon>Mycena</taxon>
    </lineage>
</organism>
<evidence type="ECO:0000313" key="3">
    <source>
        <dbReference type="Proteomes" id="UP001215598"/>
    </source>
</evidence>
<comment type="caution">
    <text evidence="2">The sequence shown here is derived from an EMBL/GenBank/DDBJ whole genome shotgun (WGS) entry which is preliminary data.</text>
</comment>
<protein>
    <recommendedName>
        <fullName evidence="4">CsbD-like domain-containing protein</fullName>
    </recommendedName>
</protein>
<name>A0AAD7ICW6_9AGAR</name>
<proteinExistence type="predicted"/>
<evidence type="ECO:0000313" key="2">
    <source>
        <dbReference type="EMBL" id="KAJ7738981.1"/>
    </source>
</evidence>
<keyword evidence="3" id="KW-1185">Reference proteome</keyword>
<dbReference type="Proteomes" id="UP001215598">
    <property type="component" value="Unassembled WGS sequence"/>
</dbReference>
<evidence type="ECO:0008006" key="4">
    <source>
        <dbReference type="Google" id="ProtNLM"/>
    </source>
</evidence>
<sequence>MSSTPNQTTGHMHSVKGTVVESIGNVTGLDSWKTSGKKEHAEGEAEVKAAQSKEYVEGVSDRVGGKVDEVVGGLTGNTTKEMSGKVQGAKGEVQMDANKPV</sequence>
<accession>A0AAD7ICW6</accession>
<dbReference type="SUPFAM" id="SSF69047">
    <property type="entry name" value="Hypothetical protein YjbJ"/>
    <property type="match status" value="2"/>
</dbReference>
<dbReference type="InterPro" id="IPR036629">
    <property type="entry name" value="YjbJ_sf"/>
</dbReference>
<reference evidence="2" key="1">
    <citation type="submission" date="2023-03" db="EMBL/GenBank/DDBJ databases">
        <title>Massive genome expansion in bonnet fungi (Mycena s.s.) driven by repeated elements and novel gene families across ecological guilds.</title>
        <authorList>
            <consortium name="Lawrence Berkeley National Laboratory"/>
            <person name="Harder C.B."/>
            <person name="Miyauchi S."/>
            <person name="Viragh M."/>
            <person name="Kuo A."/>
            <person name="Thoen E."/>
            <person name="Andreopoulos B."/>
            <person name="Lu D."/>
            <person name="Skrede I."/>
            <person name="Drula E."/>
            <person name="Henrissat B."/>
            <person name="Morin E."/>
            <person name="Kohler A."/>
            <person name="Barry K."/>
            <person name="LaButti K."/>
            <person name="Morin E."/>
            <person name="Salamov A."/>
            <person name="Lipzen A."/>
            <person name="Mereny Z."/>
            <person name="Hegedus B."/>
            <person name="Baldrian P."/>
            <person name="Stursova M."/>
            <person name="Weitz H."/>
            <person name="Taylor A."/>
            <person name="Grigoriev I.V."/>
            <person name="Nagy L.G."/>
            <person name="Martin F."/>
            <person name="Kauserud H."/>
        </authorList>
    </citation>
    <scope>NUCLEOTIDE SEQUENCE</scope>
    <source>
        <strain evidence="2">CBHHK182m</strain>
    </source>
</reference>
<feature type="region of interest" description="Disordered" evidence="1">
    <location>
        <begin position="28"/>
        <end position="51"/>
    </location>
</feature>
<dbReference type="AlphaFoldDB" id="A0AAD7ICW6"/>
<feature type="compositionally biased region" description="Basic and acidic residues" evidence="1">
    <location>
        <begin position="36"/>
        <end position="47"/>
    </location>
</feature>
<feature type="region of interest" description="Disordered" evidence="1">
    <location>
        <begin position="68"/>
        <end position="101"/>
    </location>
</feature>
<dbReference type="PANTHER" id="PTHR40460">
    <property type="entry name" value="CHROMOSOME 1, WHOLE GENOME SHOTGUN SEQUENCE"/>
    <property type="match status" value="1"/>
</dbReference>